<accession>A0AAN9IR34</accession>
<organism evidence="1 2">
    <name type="scientific">Clitoria ternatea</name>
    <name type="common">Butterfly pea</name>
    <dbReference type="NCBI Taxonomy" id="43366"/>
    <lineage>
        <taxon>Eukaryota</taxon>
        <taxon>Viridiplantae</taxon>
        <taxon>Streptophyta</taxon>
        <taxon>Embryophyta</taxon>
        <taxon>Tracheophyta</taxon>
        <taxon>Spermatophyta</taxon>
        <taxon>Magnoliopsida</taxon>
        <taxon>eudicotyledons</taxon>
        <taxon>Gunneridae</taxon>
        <taxon>Pentapetalae</taxon>
        <taxon>rosids</taxon>
        <taxon>fabids</taxon>
        <taxon>Fabales</taxon>
        <taxon>Fabaceae</taxon>
        <taxon>Papilionoideae</taxon>
        <taxon>50 kb inversion clade</taxon>
        <taxon>NPAAA clade</taxon>
        <taxon>indigoferoid/millettioid clade</taxon>
        <taxon>Phaseoleae</taxon>
        <taxon>Clitoria</taxon>
    </lineage>
</organism>
<evidence type="ECO:0000313" key="2">
    <source>
        <dbReference type="Proteomes" id="UP001359559"/>
    </source>
</evidence>
<reference evidence="1 2" key="1">
    <citation type="submission" date="2024-01" db="EMBL/GenBank/DDBJ databases">
        <title>The genomes of 5 underutilized Papilionoideae crops provide insights into root nodulation and disease resistance.</title>
        <authorList>
            <person name="Yuan L."/>
        </authorList>
    </citation>
    <scope>NUCLEOTIDE SEQUENCE [LARGE SCALE GENOMIC DNA]</scope>
    <source>
        <strain evidence="1">LY-2023</strain>
        <tissue evidence="1">Leaf</tissue>
    </source>
</reference>
<proteinExistence type="predicted"/>
<comment type="caution">
    <text evidence="1">The sequence shown here is derived from an EMBL/GenBank/DDBJ whole genome shotgun (WGS) entry which is preliminary data.</text>
</comment>
<keyword evidence="2" id="KW-1185">Reference proteome</keyword>
<dbReference type="AlphaFoldDB" id="A0AAN9IR34"/>
<name>A0AAN9IR34_CLITE</name>
<sequence length="76" mass="8983">MKIVFHCLVERVERIEEGNERKKEMIFFKRPWVCVKHTIISSSPYPPRQAHHVCEPIMNQAIAEKMVFQSGKDKKS</sequence>
<gene>
    <name evidence="1" type="ORF">RJT34_19479</name>
</gene>
<protein>
    <submittedName>
        <fullName evidence="1">Uncharacterized protein</fullName>
    </submittedName>
</protein>
<dbReference type="EMBL" id="JAYKXN010000005">
    <property type="protein sequence ID" value="KAK7284727.1"/>
    <property type="molecule type" value="Genomic_DNA"/>
</dbReference>
<evidence type="ECO:0000313" key="1">
    <source>
        <dbReference type="EMBL" id="KAK7284727.1"/>
    </source>
</evidence>
<dbReference type="Proteomes" id="UP001359559">
    <property type="component" value="Unassembled WGS sequence"/>
</dbReference>